<reference evidence="3 4" key="1">
    <citation type="journal article" date="2016" name="Nat. Commun.">
        <title>Thousands of microbial genomes shed light on interconnected biogeochemical processes in an aquifer system.</title>
        <authorList>
            <person name="Anantharaman K."/>
            <person name="Brown C.T."/>
            <person name="Hug L.A."/>
            <person name="Sharon I."/>
            <person name="Castelle C.J."/>
            <person name="Probst A.J."/>
            <person name="Thomas B.C."/>
            <person name="Singh A."/>
            <person name="Wilkins M.J."/>
            <person name="Karaoz U."/>
            <person name="Brodie E.L."/>
            <person name="Williams K.H."/>
            <person name="Hubbard S.S."/>
            <person name="Banfield J.F."/>
        </authorList>
    </citation>
    <scope>NUCLEOTIDE SEQUENCE [LARGE SCALE GENOMIC DNA]</scope>
</reference>
<dbReference type="PROSITE" id="PS50126">
    <property type="entry name" value="S1"/>
    <property type="match status" value="4"/>
</dbReference>
<feature type="compositionally biased region" description="Basic and acidic residues" evidence="1">
    <location>
        <begin position="373"/>
        <end position="395"/>
    </location>
</feature>
<proteinExistence type="predicted"/>
<dbReference type="InterPro" id="IPR035104">
    <property type="entry name" value="Ribosomal_protein_S1-like"/>
</dbReference>
<dbReference type="SMART" id="SM00316">
    <property type="entry name" value="S1"/>
    <property type="match status" value="4"/>
</dbReference>
<sequence length="401" mass="44540">MANEQTNSVFGDLLKDFFGKVPQIGDLVKGKVISIDRGEIRIDIEGIMVGVVRGEELYAESKDFSNINVGDDVEATVVGGENEYGELELSFRIAGHKMAWDRMAELKKLGTPIIGKVISANKGGLLLMAEAVSGFLPVSQLNPDHYPRVPGGDKNRILDHLRQFVGQEIKVQVYDVNPEEEKLILSEKSLWENDQKSILDSYKVGDNVEGVVSALTPFGAFMKFGDGLEGLIHISEIVWQRIDHPKDILTVGDAVKAQIIDLNKSKIYLSLKRLIDDPWKSVKDMYVIGQVVEGMIHKVEPFGLMIKLDDQIHGLAHISDLSDKPATDIKKFLEAFPIGETKKFEIISMDPAEHRLGLKLQGVAGVKRGRKKDGKENKEDKEDAKDESKEVKNEAPVEVSE</sequence>
<feature type="region of interest" description="Disordered" evidence="1">
    <location>
        <begin position="365"/>
        <end position="401"/>
    </location>
</feature>
<feature type="domain" description="S1 motif" evidence="2">
    <location>
        <begin position="110"/>
        <end position="188"/>
    </location>
</feature>
<dbReference type="InterPro" id="IPR012340">
    <property type="entry name" value="NA-bd_OB-fold"/>
</dbReference>
<gene>
    <name evidence="3" type="ORF">A2983_00355</name>
</gene>
<evidence type="ECO:0000259" key="2">
    <source>
        <dbReference type="PROSITE" id="PS50126"/>
    </source>
</evidence>
<feature type="domain" description="S1 motif" evidence="2">
    <location>
        <begin position="25"/>
        <end position="92"/>
    </location>
</feature>
<dbReference type="CDD" id="cd04465">
    <property type="entry name" value="S1_RPS1_repeat_ec2_hs2"/>
    <property type="match status" value="1"/>
</dbReference>
<evidence type="ECO:0000313" key="3">
    <source>
        <dbReference type="EMBL" id="OGH77921.1"/>
    </source>
</evidence>
<name>A0A1F6N216_9BACT</name>
<dbReference type="EMBL" id="MFQH01000021">
    <property type="protein sequence ID" value="OGH77921.1"/>
    <property type="molecule type" value="Genomic_DNA"/>
</dbReference>
<dbReference type="GO" id="GO:0003676">
    <property type="term" value="F:nucleic acid binding"/>
    <property type="evidence" value="ECO:0007669"/>
    <property type="project" value="InterPro"/>
</dbReference>
<feature type="domain" description="S1 motif" evidence="2">
    <location>
        <begin position="205"/>
        <end position="272"/>
    </location>
</feature>
<dbReference type="Proteomes" id="UP000177040">
    <property type="component" value="Unassembled WGS sequence"/>
</dbReference>
<dbReference type="InterPro" id="IPR052757">
    <property type="entry name" value="Ribosomal_protein_S1"/>
</dbReference>
<dbReference type="AlphaFoldDB" id="A0A1F6N216"/>
<evidence type="ECO:0000313" key="4">
    <source>
        <dbReference type="Proteomes" id="UP000177040"/>
    </source>
</evidence>
<dbReference type="SUPFAM" id="SSF50249">
    <property type="entry name" value="Nucleic acid-binding proteins"/>
    <property type="match status" value="4"/>
</dbReference>
<dbReference type="PANTHER" id="PTHR47559">
    <property type="entry name" value="OS03G0844900 PROTEIN"/>
    <property type="match status" value="1"/>
</dbReference>
<dbReference type="PANTHER" id="PTHR47559:SF1">
    <property type="entry name" value="OS03G0844900 PROTEIN"/>
    <property type="match status" value="1"/>
</dbReference>
<comment type="caution">
    <text evidence="3">The sequence shown here is derived from an EMBL/GenBank/DDBJ whole genome shotgun (WGS) entry which is preliminary data.</text>
</comment>
<organism evidence="3 4">
    <name type="scientific">Candidatus Magasanikbacteria bacterium RIFCSPLOWO2_01_FULL_40_15</name>
    <dbReference type="NCBI Taxonomy" id="1798686"/>
    <lineage>
        <taxon>Bacteria</taxon>
        <taxon>Candidatus Magasanikiibacteriota</taxon>
    </lineage>
</organism>
<feature type="domain" description="S1 motif" evidence="2">
    <location>
        <begin position="289"/>
        <end position="361"/>
    </location>
</feature>
<dbReference type="Gene3D" id="2.40.50.140">
    <property type="entry name" value="Nucleic acid-binding proteins"/>
    <property type="match status" value="4"/>
</dbReference>
<protein>
    <recommendedName>
        <fullName evidence="2">S1 motif domain-containing protein</fullName>
    </recommendedName>
</protein>
<dbReference type="PRINTS" id="PR00681">
    <property type="entry name" value="RIBOSOMALS1"/>
</dbReference>
<accession>A0A1F6N216</accession>
<dbReference type="InterPro" id="IPR003029">
    <property type="entry name" value="S1_domain"/>
</dbReference>
<dbReference type="Pfam" id="PF00575">
    <property type="entry name" value="S1"/>
    <property type="match status" value="4"/>
</dbReference>
<evidence type="ECO:0000256" key="1">
    <source>
        <dbReference type="SAM" id="MobiDB-lite"/>
    </source>
</evidence>